<reference evidence="2" key="1">
    <citation type="submission" date="2021-02" db="EMBL/GenBank/DDBJ databases">
        <authorList>
            <person name="Palmer J.M."/>
        </authorList>
    </citation>
    <scope>NUCLEOTIDE SEQUENCE</scope>
    <source>
        <strain evidence="2">SCRP23</strain>
    </source>
</reference>
<organism evidence="2 3">
    <name type="scientific">Phytophthora boehmeriae</name>
    <dbReference type="NCBI Taxonomy" id="109152"/>
    <lineage>
        <taxon>Eukaryota</taxon>
        <taxon>Sar</taxon>
        <taxon>Stramenopiles</taxon>
        <taxon>Oomycota</taxon>
        <taxon>Peronosporomycetes</taxon>
        <taxon>Peronosporales</taxon>
        <taxon>Peronosporaceae</taxon>
        <taxon>Phytophthora</taxon>
    </lineage>
</organism>
<evidence type="ECO:0000313" key="2">
    <source>
        <dbReference type="EMBL" id="KAG7400539.1"/>
    </source>
</evidence>
<dbReference type="AlphaFoldDB" id="A0A8T1X9V9"/>
<feature type="compositionally biased region" description="Polar residues" evidence="1">
    <location>
        <begin position="31"/>
        <end position="40"/>
    </location>
</feature>
<proteinExistence type="predicted"/>
<feature type="compositionally biased region" description="Low complexity" evidence="1">
    <location>
        <begin position="77"/>
        <end position="101"/>
    </location>
</feature>
<name>A0A8T1X9V9_9STRA</name>
<dbReference type="Proteomes" id="UP000693981">
    <property type="component" value="Unassembled WGS sequence"/>
</dbReference>
<gene>
    <name evidence="2" type="ORF">PHYBOEH_005339</name>
</gene>
<dbReference type="OrthoDB" id="167940at2759"/>
<evidence type="ECO:0000313" key="3">
    <source>
        <dbReference type="Proteomes" id="UP000693981"/>
    </source>
</evidence>
<sequence>MRDSAVSRRLQQASEQLQAAIVSARRRRQSLSEFDQQKSGVDSDGKWNVEPTAVLTTQDFESDETMSADEAQPMQLEDQQSSEQDEASIATSLASISSSHSPVDRDEEKTADAVQDKREKNNNGIAESDTRKALDWMQRDVEQRARENRRVRETLAIAIHNITDVIADCVDSEASQLLLHAAAVATGMESGVDNNAGVSGLLPDRVDDLVNQWEDALVSWREQCIVEKQELIESFALFEEECLARMQVGEASHRREQERLQYQTSMNQSE</sequence>
<protein>
    <submittedName>
        <fullName evidence="2">Uncharacterized protein</fullName>
    </submittedName>
</protein>
<comment type="caution">
    <text evidence="2">The sequence shown here is derived from an EMBL/GenBank/DDBJ whole genome shotgun (WGS) entry which is preliminary data.</text>
</comment>
<feature type="compositionally biased region" description="Basic and acidic residues" evidence="1">
    <location>
        <begin position="102"/>
        <end position="121"/>
    </location>
</feature>
<keyword evidence="3" id="KW-1185">Reference proteome</keyword>
<evidence type="ECO:0000256" key="1">
    <source>
        <dbReference type="SAM" id="MobiDB-lite"/>
    </source>
</evidence>
<feature type="region of interest" description="Disordered" evidence="1">
    <location>
        <begin position="25"/>
        <end position="131"/>
    </location>
</feature>
<dbReference type="EMBL" id="JAGDFL010000028">
    <property type="protein sequence ID" value="KAG7400539.1"/>
    <property type="molecule type" value="Genomic_DNA"/>
</dbReference>
<accession>A0A8T1X9V9</accession>